<comment type="caution">
    <text evidence="1">The sequence shown here is derived from an EMBL/GenBank/DDBJ whole genome shotgun (WGS) entry which is preliminary data.</text>
</comment>
<name>A0ABT7UZD8_9LACO</name>
<keyword evidence="2" id="KW-1185">Reference proteome</keyword>
<evidence type="ECO:0000313" key="1">
    <source>
        <dbReference type="EMBL" id="MDM8267070.1"/>
    </source>
</evidence>
<dbReference type="Proteomes" id="UP001529343">
    <property type="component" value="Unassembled WGS sequence"/>
</dbReference>
<gene>
    <name evidence="1" type="ORF">QUW44_07920</name>
</gene>
<sequence>MVRDSTRKAIKEYKKRNPLQQTYWDRKAVAHSFITVPLTKDTKLVKAINENRQQYIDDLKSLKIDITNRLKELE</sequence>
<dbReference type="EMBL" id="JAUDDW010000035">
    <property type="protein sequence ID" value="MDM8267070.1"/>
    <property type="molecule type" value="Genomic_DNA"/>
</dbReference>
<proteinExistence type="predicted"/>
<reference evidence="2" key="1">
    <citation type="submission" date="2023-06" db="EMBL/GenBank/DDBJ databases">
        <title>Identification and characterization of horizontal gene transfer across gut microbiota members of farm animals based on homology search.</title>
        <authorList>
            <person name="Zeman M."/>
            <person name="Kubasova T."/>
            <person name="Jahodarova E."/>
            <person name="Nykrynova M."/>
            <person name="Rychlik I."/>
        </authorList>
    </citation>
    <scope>NUCLEOTIDE SEQUENCE [LARGE SCALE GENOMIC DNA]</scope>
    <source>
        <strain evidence="2">161_Gplus</strain>
    </source>
</reference>
<reference evidence="1 2" key="2">
    <citation type="submission" date="2023-06" db="EMBL/GenBank/DDBJ databases">
        <authorList>
            <person name="Zeman M."/>
            <person name="Kubasova T."/>
            <person name="Jahodarova E."/>
            <person name="Nykrynova M."/>
            <person name="Rychlik I."/>
        </authorList>
    </citation>
    <scope>NUCLEOTIDE SEQUENCE [LARGE SCALE GENOMIC DNA]</scope>
    <source>
        <strain evidence="1 2">161_Gplus</strain>
    </source>
</reference>
<accession>A0ABT7UZD8</accession>
<protein>
    <submittedName>
        <fullName evidence="1">Uncharacterized protein</fullName>
    </submittedName>
</protein>
<dbReference type="RefSeq" id="WP_289586462.1">
    <property type="nucleotide sequence ID" value="NZ_JAUDDW010000035.1"/>
</dbReference>
<organism evidence="1 2">
    <name type="scientific">Limosilactobacillus pontis</name>
    <dbReference type="NCBI Taxonomy" id="35787"/>
    <lineage>
        <taxon>Bacteria</taxon>
        <taxon>Bacillati</taxon>
        <taxon>Bacillota</taxon>
        <taxon>Bacilli</taxon>
        <taxon>Lactobacillales</taxon>
        <taxon>Lactobacillaceae</taxon>
        <taxon>Limosilactobacillus</taxon>
    </lineage>
</organism>
<evidence type="ECO:0000313" key="2">
    <source>
        <dbReference type="Proteomes" id="UP001529343"/>
    </source>
</evidence>